<proteinExistence type="predicted"/>
<feature type="region of interest" description="Disordered" evidence="1">
    <location>
        <begin position="122"/>
        <end position="143"/>
    </location>
</feature>
<keyword evidence="3" id="KW-1185">Reference proteome</keyword>
<organism evidence="2 3">
    <name type="scientific">Stylophora pistillata</name>
    <name type="common">Smooth cauliflower coral</name>
    <dbReference type="NCBI Taxonomy" id="50429"/>
    <lineage>
        <taxon>Eukaryota</taxon>
        <taxon>Metazoa</taxon>
        <taxon>Cnidaria</taxon>
        <taxon>Anthozoa</taxon>
        <taxon>Hexacorallia</taxon>
        <taxon>Scleractinia</taxon>
        <taxon>Astrocoeniina</taxon>
        <taxon>Pocilloporidae</taxon>
        <taxon>Stylophora</taxon>
    </lineage>
</organism>
<dbReference type="Proteomes" id="UP000225706">
    <property type="component" value="Unassembled WGS sequence"/>
</dbReference>
<dbReference type="AlphaFoldDB" id="A0A2B4RKQ1"/>
<accession>A0A2B4RKQ1</accession>
<reference evidence="3" key="1">
    <citation type="journal article" date="2017" name="bioRxiv">
        <title>Comparative analysis of the genomes of Stylophora pistillata and Acropora digitifera provides evidence for extensive differences between species of corals.</title>
        <authorList>
            <person name="Voolstra C.R."/>
            <person name="Li Y."/>
            <person name="Liew Y.J."/>
            <person name="Baumgarten S."/>
            <person name="Zoccola D."/>
            <person name="Flot J.-F."/>
            <person name="Tambutte S."/>
            <person name="Allemand D."/>
            <person name="Aranda M."/>
        </authorList>
    </citation>
    <scope>NUCLEOTIDE SEQUENCE [LARGE SCALE GENOMIC DNA]</scope>
</reference>
<dbReference type="EMBL" id="LSMT01000450">
    <property type="protein sequence ID" value="PFX17756.1"/>
    <property type="molecule type" value="Genomic_DNA"/>
</dbReference>
<name>A0A2B4RKQ1_STYPI</name>
<evidence type="ECO:0000313" key="3">
    <source>
        <dbReference type="Proteomes" id="UP000225706"/>
    </source>
</evidence>
<gene>
    <name evidence="2" type="ORF">AWC38_SpisGene17906</name>
</gene>
<feature type="compositionally biased region" description="Basic and acidic residues" evidence="1">
    <location>
        <begin position="133"/>
        <end position="143"/>
    </location>
</feature>
<evidence type="ECO:0000313" key="2">
    <source>
        <dbReference type="EMBL" id="PFX17756.1"/>
    </source>
</evidence>
<protein>
    <submittedName>
        <fullName evidence="2">Uncharacterized protein</fullName>
    </submittedName>
</protein>
<evidence type="ECO:0000256" key="1">
    <source>
        <dbReference type="SAM" id="MobiDB-lite"/>
    </source>
</evidence>
<sequence>MAGSTHLGQLPCCISLDMWEGGVVKSVEAEYKQHKIKSAVKLYGNEYPTMGLVRAFEEQSAGKRHRSLVKETGKFVEELGVSLNLSYPKPRLYDEEVSKENIKEKLKQRVREHNEVRANRVDARMVNPSGNDSEYHRDELPVG</sequence>
<comment type="caution">
    <text evidence="2">The sequence shown here is derived from an EMBL/GenBank/DDBJ whole genome shotgun (WGS) entry which is preliminary data.</text>
</comment>